<keyword evidence="1" id="KW-0472">Membrane</keyword>
<reference evidence="3 4" key="1">
    <citation type="submission" date="2017-09" db="EMBL/GenBank/DDBJ databases">
        <title>Large-scale bioinformatics analysis of Bacillus genomes uncovers conserved roles of natural products in bacterial physiology.</title>
        <authorList>
            <consortium name="Agbiome Team Llc"/>
            <person name="Bleich R.M."/>
            <person name="Grubbs K.J."/>
            <person name="Santa Maria K.C."/>
            <person name="Allen S.E."/>
            <person name="Farag S."/>
            <person name="Shank E.A."/>
            <person name="Bowers A."/>
        </authorList>
    </citation>
    <scope>NUCLEOTIDE SEQUENCE [LARGE SCALE GENOMIC DNA]</scope>
    <source>
        <strain evidence="3 4">AFS021349</strain>
    </source>
</reference>
<evidence type="ECO:0000256" key="1">
    <source>
        <dbReference type="SAM" id="Phobius"/>
    </source>
</evidence>
<evidence type="ECO:0000313" key="4">
    <source>
        <dbReference type="Proteomes" id="UP000220841"/>
    </source>
</evidence>
<proteinExistence type="predicted"/>
<organism evidence="3 4">
    <name type="scientific">Bacillus toyonensis</name>
    <dbReference type="NCBI Taxonomy" id="155322"/>
    <lineage>
        <taxon>Bacteria</taxon>
        <taxon>Bacillati</taxon>
        <taxon>Bacillota</taxon>
        <taxon>Bacilli</taxon>
        <taxon>Bacillales</taxon>
        <taxon>Bacillaceae</taxon>
        <taxon>Bacillus</taxon>
        <taxon>Bacillus cereus group</taxon>
    </lineage>
</organism>
<protein>
    <submittedName>
        <fullName evidence="3">Hemolysin BL lytic component L1</fullName>
    </submittedName>
</protein>
<feature type="signal peptide" evidence="2">
    <location>
        <begin position="1"/>
        <end position="31"/>
    </location>
</feature>
<feature type="transmembrane region" description="Helical" evidence="1">
    <location>
        <begin position="235"/>
        <end position="263"/>
    </location>
</feature>
<dbReference type="CDD" id="cd22653">
    <property type="entry name" value="ClyA_HblB-like"/>
    <property type="match status" value="1"/>
</dbReference>
<dbReference type="GO" id="GO:0016020">
    <property type="term" value="C:membrane"/>
    <property type="evidence" value="ECO:0007669"/>
    <property type="project" value="InterPro"/>
</dbReference>
<dbReference type="AlphaFoldDB" id="A0A2A8H8P7"/>
<dbReference type="InterPro" id="IPR052785">
    <property type="entry name" value="Enterotoxin_cmpnt"/>
</dbReference>
<evidence type="ECO:0000313" key="3">
    <source>
        <dbReference type="EMBL" id="PEP95267.1"/>
    </source>
</evidence>
<feature type="transmembrane region" description="Helical" evidence="1">
    <location>
        <begin position="270"/>
        <end position="293"/>
    </location>
</feature>
<gene>
    <name evidence="3" type="ORF">CN585_26065</name>
</gene>
<dbReference type="InterPro" id="IPR008414">
    <property type="entry name" value="HBL"/>
</dbReference>
<feature type="chain" id="PRO_5012089081" evidence="2">
    <location>
        <begin position="32"/>
        <end position="407"/>
    </location>
</feature>
<dbReference type="Pfam" id="PF05791">
    <property type="entry name" value="Bacillus_HBL"/>
    <property type="match status" value="1"/>
</dbReference>
<dbReference type="Gene3D" id="1.20.1170.10">
    <property type="match status" value="1"/>
</dbReference>
<dbReference type="SUPFAM" id="SSF58100">
    <property type="entry name" value="Bacterial hemolysins"/>
    <property type="match status" value="1"/>
</dbReference>
<keyword evidence="1" id="KW-0812">Transmembrane</keyword>
<sequence length="407" mass="43319">MKNSPYKILSATAMIAAITVGNIIPSTPVFAQEQVVHEQQNSAYALGPNGMKDALAKTGSHMLVMNVYASTMIKQPTVNLSGIDLGADGEQLVKKIQNDQNVSISNANHWMDVEKPKIQKAARSIVNYNTQFQNYYGTIVGAAKQNNTPTLKEGLQDLYTTINKNSKEVDDVIKALKEFKNKLYTDSTQFKNDVDGADGKAGLATILAGKNALIPQLKSEIESLRGSQKAYLDNVLGWGIGGGVGTFLLIGGAIGGAVAIVVTGGTATPLIVGGLVALGAAGIGLGTATGVMLSQNLTQYNDVSKKIEQLSTQRTAAEQAVLSLANAKATLMDLYQTVDQAIDSLTAMKKQWDTMGANYKVLLDSVDSMQPSKVSLLVNDLDAAKQQWSDIYQAADLVAKDIGFKNE</sequence>
<keyword evidence="1" id="KW-1133">Transmembrane helix</keyword>
<dbReference type="Proteomes" id="UP000220841">
    <property type="component" value="Unassembled WGS sequence"/>
</dbReference>
<dbReference type="PANTHER" id="PTHR38443:SF2">
    <property type="entry name" value="NON-HEMOLYTIC ENTEROTOXIN LYTIC COMPONENT L1"/>
    <property type="match status" value="1"/>
</dbReference>
<dbReference type="PANTHER" id="PTHR38443">
    <property type="match status" value="1"/>
</dbReference>
<accession>A0A2A8H8P7</accession>
<dbReference type="RefSeq" id="WP_098227498.1">
    <property type="nucleotide sequence ID" value="NZ_NUBY01000202.1"/>
</dbReference>
<comment type="caution">
    <text evidence="3">The sequence shown here is derived from an EMBL/GenBank/DDBJ whole genome shotgun (WGS) entry which is preliminary data.</text>
</comment>
<name>A0A2A8H8P7_9BACI</name>
<dbReference type="EMBL" id="NUBY01000202">
    <property type="protein sequence ID" value="PEP95267.1"/>
    <property type="molecule type" value="Genomic_DNA"/>
</dbReference>
<keyword evidence="2" id="KW-0732">Signal</keyword>
<evidence type="ECO:0000256" key="2">
    <source>
        <dbReference type="SAM" id="SignalP"/>
    </source>
</evidence>